<accession>A0ABP7NNV8</accession>
<comment type="caution">
    <text evidence="2">The sequence shown here is derived from an EMBL/GenBank/DDBJ whole genome shotgun (WGS) entry which is preliminary data.</text>
</comment>
<name>A0ABP7NNV8_9ACTN</name>
<organism evidence="2 3">
    <name type="scientific">Streptomyces marokkonensis</name>
    <dbReference type="NCBI Taxonomy" id="324855"/>
    <lineage>
        <taxon>Bacteria</taxon>
        <taxon>Bacillati</taxon>
        <taxon>Actinomycetota</taxon>
        <taxon>Actinomycetes</taxon>
        <taxon>Kitasatosporales</taxon>
        <taxon>Streptomycetaceae</taxon>
        <taxon>Streptomyces</taxon>
    </lineage>
</organism>
<dbReference type="Proteomes" id="UP001500034">
    <property type="component" value="Unassembled WGS sequence"/>
</dbReference>
<keyword evidence="3" id="KW-1185">Reference proteome</keyword>
<protein>
    <recommendedName>
        <fullName evidence="4">Transmembrane protein</fullName>
    </recommendedName>
</protein>
<feature type="transmembrane region" description="Helical" evidence="1">
    <location>
        <begin position="104"/>
        <end position="124"/>
    </location>
</feature>
<dbReference type="EMBL" id="BAABCQ010000001">
    <property type="protein sequence ID" value="GAA3951108.1"/>
    <property type="molecule type" value="Genomic_DNA"/>
</dbReference>
<evidence type="ECO:0000256" key="1">
    <source>
        <dbReference type="SAM" id="Phobius"/>
    </source>
</evidence>
<evidence type="ECO:0000313" key="3">
    <source>
        <dbReference type="Proteomes" id="UP001500034"/>
    </source>
</evidence>
<proteinExistence type="predicted"/>
<evidence type="ECO:0000313" key="2">
    <source>
        <dbReference type="EMBL" id="GAA3951108.1"/>
    </source>
</evidence>
<gene>
    <name evidence="2" type="ORF">GCM10022384_01110</name>
</gene>
<evidence type="ECO:0008006" key="4">
    <source>
        <dbReference type="Google" id="ProtNLM"/>
    </source>
</evidence>
<keyword evidence="1" id="KW-0812">Transmembrane</keyword>
<feature type="transmembrane region" description="Helical" evidence="1">
    <location>
        <begin position="36"/>
        <end position="56"/>
    </location>
</feature>
<keyword evidence="1" id="KW-1133">Transmembrane helix</keyword>
<sequence>MDPVRPSAARLLGSTLVHPQVFDMQFRERGRRTRSIGFALLAVAGVLWVWCGVLLATPYEVERKYSTSPLECESRLFTDDGTANEGPAKDPCGDERDWPEALTLLGLSVPLSVAGAVLLTYGLVGVRVSEHAADLDRLRELVGRDRGQADA</sequence>
<keyword evidence="1" id="KW-0472">Membrane</keyword>
<reference evidence="3" key="1">
    <citation type="journal article" date="2019" name="Int. J. Syst. Evol. Microbiol.">
        <title>The Global Catalogue of Microorganisms (GCM) 10K type strain sequencing project: providing services to taxonomists for standard genome sequencing and annotation.</title>
        <authorList>
            <consortium name="The Broad Institute Genomics Platform"/>
            <consortium name="The Broad Institute Genome Sequencing Center for Infectious Disease"/>
            <person name="Wu L."/>
            <person name="Ma J."/>
        </authorList>
    </citation>
    <scope>NUCLEOTIDE SEQUENCE [LARGE SCALE GENOMIC DNA]</scope>
    <source>
        <strain evidence="3">JCM 17027</strain>
    </source>
</reference>